<evidence type="ECO:0000313" key="3">
    <source>
        <dbReference type="Proteomes" id="UP001150924"/>
    </source>
</evidence>
<proteinExistence type="predicted"/>
<organism evidence="2 3">
    <name type="scientific">Nannocystis pusilla</name>
    <dbReference type="NCBI Taxonomy" id="889268"/>
    <lineage>
        <taxon>Bacteria</taxon>
        <taxon>Pseudomonadati</taxon>
        <taxon>Myxococcota</taxon>
        <taxon>Polyangia</taxon>
        <taxon>Nannocystales</taxon>
        <taxon>Nannocystaceae</taxon>
        <taxon>Nannocystis</taxon>
    </lineage>
</organism>
<reference evidence="2" key="1">
    <citation type="submission" date="2022-11" db="EMBL/GenBank/DDBJ databases">
        <title>Minimal conservation of predation-associated metabolite biosynthetic gene clusters underscores biosynthetic potential of Myxococcota including descriptions for ten novel species: Archangium lansinium sp. nov., Myxococcus landrumus sp. nov., Nannocystis bai.</title>
        <authorList>
            <person name="Ahearne A."/>
            <person name="Stevens C."/>
            <person name="Phillips K."/>
        </authorList>
    </citation>
    <scope>NUCLEOTIDE SEQUENCE</scope>
    <source>
        <strain evidence="2">Na p29</strain>
    </source>
</reference>
<gene>
    <name evidence="2" type="ORF">OV079_26285</name>
</gene>
<comment type="caution">
    <text evidence="2">The sequence shown here is derived from an EMBL/GenBank/DDBJ whole genome shotgun (WGS) entry which is preliminary data.</text>
</comment>
<evidence type="ECO:0000256" key="1">
    <source>
        <dbReference type="SAM" id="MobiDB-lite"/>
    </source>
</evidence>
<dbReference type="EMBL" id="JAPNKE010000002">
    <property type="protein sequence ID" value="MCY1009004.1"/>
    <property type="molecule type" value="Genomic_DNA"/>
</dbReference>
<protein>
    <submittedName>
        <fullName evidence="2">Uncharacterized protein</fullName>
    </submittedName>
</protein>
<keyword evidence="3" id="KW-1185">Reference proteome</keyword>
<sequence length="80" mass="8746">MKHVGEFARIVPGDNIGHRQLATTVEAYLHDTGDSMERATQALVKARCGIITVGTNLTQASKTRRSGVMRQSRQNPVKAL</sequence>
<accession>A0A9X3ERJ2</accession>
<feature type="compositionally biased region" description="Polar residues" evidence="1">
    <location>
        <begin position="69"/>
        <end position="80"/>
    </location>
</feature>
<dbReference type="AlphaFoldDB" id="A0A9X3ERJ2"/>
<dbReference type="Proteomes" id="UP001150924">
    <property type="component" value="Unassembled WGS sequence"/>
</dbReference>
<evidence type="ECO:0000313" key="2">
    <source>
        <dbReference type="EMBL" id="MCY1009004.1"/>
    </source>
</evidence>
<dbReference type="RefSeq" id="WP_267771659.1">
    <property type="nucleotide sequence ID" value="NZ_JAPNKE010000002.1"/>
</dbReference>
<feature type="region of interest" description="Disordered" evidence="1">
    <location>
        <begin position="60"/>
        <end position="80"/>
    </location>
</feature>
<name>A0A9X3ERJ2_9BACT</name>